<evidence type="ECO:0000256" key="1">
    <source>
        <dbReference type="ARBA" id="ARBA00012513"/>
    </source>
</evidence>
<evidence type="ECO:0000256" key="5">
    <source>
        <dbReference type="ARBA" id="ARBA00022777"/>
    </source>
</evidence>
<reference evidence="9" key="1">
    <citation type="journal article" date="2019" name="Int. J. Syst. Evol. Microbiol.">
        <title>The Global Catalogue of Microorganisms (GCM) 10K type strain sequencing project: providing services to taxonomists for standard genome sequencing and annotation.</title>
        <authorList>
            <consortium name="The Broad Institute Genomics Platform"/>
            <consortium name="The Broad Institute Genome Sequencing Center for Infectious Disease"/>
            <person name="Wu L."/>
            <person name="Ma J."/>
        </authorList>
    </citation>
    <scope>NUCLEOTIDE SEQUENCE [LARGE SCALE GENOMIC DNA]</scope>
    <source>
        <strain evidence="9">JCM 1490</strain>
    </source>
</reference>
<evidence type="ECO:0000313" key="9">
    <source>
        <dbReference type="Proteomes" id="UP001596455"/>
    </source>
</evidence>
<evidence type="ECO:0000256" key="4">
    <source>
        <dbReference type="ARBA" id="ARBA00022741"/>
    </source>
</evidence>
<sequence>MSVTDLLTRRRTRDPGRPVVPGYAVHGPVGFGAAGPTWGARDETGRAVVISFVRLPPGDRGAALLRRLAALRSTVHRHLPGVRDVVALEDGRCAMVTEEVPGPTLATVRTARGDLSPGAAGLVLAGLASAVGGLHEKGVIHGDVAPSNVILTAEGVPVLVDLVGDVTHEKGTPGFVAPERRVGAPASTAADVWSLAAVVRWASGDHPDVTRALADALSPDPRERPRAAELAARWTTLGEPEQVELPSVADLAQAGLRDRSATTQLATTRRARGRHRRQTGRRRAVAGAGAAVVAGLVATAGAATDWASGTEQVSDERAAAAVTALLAARDEALAAGDVRALRELTVPESTAAARDADLMRGFGDAGVRPDGLRTRVERVRLLDRDASLDGPWRAEVVTRQEEYVLRGAGEVDGTVVPGQEPRCTVLEIVGPRWQVADVAACPGDG</sequence>
<dbReference type="Proteomes" id="UP001596455">
    <property type="component" value="Unassembled WGS sequence"/>
</dbReference>
<evidence type="ECO:0000256" key="6">
    <source>
        <dbReference type="ARBA" id="ARBA00022840"/>
    </source>
</evidence>
<protein>
    <recommendedName>
        <fullName evidence="1">non-specific serine/threonine protein kinase</fullName>
        <ecNumber evidence="1">2.7.11.1</ecNumber>
    </recommendedName>
</protein>
<comment type="caution">
    <text evidence="8">The sequence shown here is derived from an EMBL/GenBank/DDBJ whole genome shotgun (WGS) entry which is preliminary data.</text>
</comment>
<keyword evidence="6" id="KW-0067">ATP-binding</keyword>
<evidence type="ECO:0000256" key="3">
    <source>
        <dbReference type="ARBA" id="ARBA00022679"/>
    </source>
</evidence>
<dbReference type="EC" id="2.7.11.1" evidence="1"/>
<dbReference type="InterPro" id="IPR000719">
    <property type="entry name" value="Prot_kinase_dom"/>
</dbReference>
<keyword evidence="4" id="KW-0547">Nucleotide-binding</keyword>
<keyword evidence="9" id="KW-1185">Reference proteome</keyword>
<evidence type="ECO:0000256" key="2">
    <source>
        <dbReference type="ARBA" id="ARBA00022527"/>
    </source>
</evidence>
<dbReference type="InterPro" id="IPR011009">
    <property type="entry name" value="Kinase-like_dom_sf"/>
</dbReference>
<dbReference type="PANTHER" id="PTHR43289">
    <property type="entry name" value="MITOGEN-ACTIVATED PROTEIN KINASE KINASE KINASE 20-RELATED"/>
    <property type="match status" value="1"/>
</dbReference>
<dbReference type="Gene3D" id="1.10.510.10">
    <property type="entry name" value="Transferase(Phosphotransferase) domain 1"/>
    <property type="match status" value="1"/>
</dbReference>
<keyword evidence="3" id="KW-0808">Transferase</keyword>
<dbReference type="SMART" id="SM00220">
    <property type="entry name" value="S_TKc"/>
    <property type="match status" value="1"/>
</dbReference>
<dbReference type="PROSITE" id="PS50011">
    <property type="entry name" value="PROTEIN_KINASE_DOM"/>
    <property type="match status" value="1"/>
</dbReference>
<keyword evidence="2" id="KW-0723">Serine/threonine-protein kinase</keyword>
<keyword evidence="5 8" id="KW-0418">Kinase</keyword>
<name>A0ABW2QC33_9MICO</name>
<dbReference type="EMBL" id="JBHTCQ010000002">
    <property type="protein sequence ID" value="MFC7406048.1"/>
    <property type="molecule type" value="Genomic_DNA"/>
</dbReference>
<gene>
    <name evidence="8" type="ORF">ACFQQL_13080</name>
</gene>
<evidence type="ECO:0000259" key="7">
    <source>
        <dbReference type="PROSITE" id="PS50011"/>
    </source>
</evidence>
<evidence type="ECO:0000313" key="8">
    <source>
        <dbReference type="EMBL" id="MFC7406048.1"/>
    </source>
</evidence>
<dbReference type="Pfam" id="PF00069">
    <property type="entry name" value="Pkinase"/>
    <property type="match status" value="1"/>
</dbReference>
<dbReference type="PANTHER" id="PTHR43289:SF6">
    <property type="entry name" value="SERINE_THREONINE-PROTEIN KINASE NEKL-3"/>
    <property type="match status" value="1"/>
</dbReference>
<organism evidence="8 9">
    <name type="scientific">Georgenia alba</name>
    <dbReference type="NCBI Taxonomy" id="2233858"/>
    <lineage>
        <taxon>Bacteria</taxon>
        <taxon>Bacillati</taxon>
        <taxon>Actinomycetota</taxon>
        <taxon>Actinomycetes</taxon>
        <taxon>Micrococcales</taxon>
        <taxon>Bogoriellaceae</taxon>
        <taxon>Georgenia</taxon>
    </lineage>
</organism>
<proteinExistence type="predicted"/>
<accession>A0ABW2QC33</accession>
<dbReference type="SUPFAM" id="SSF56112">
    <property type="entry name" value="Protein kinase-like (PK-like)"/>
    <property type="match status" value="1"/>
</dbReference>
<dbReference type="InterPro" id="IPR008266">
    <property type="entry name" value="Tyr_kinase_AS"/>
</dbReference>
<dbReference type="GO" id="GO:0016301">
    <property type="term" value="F:kinase activity"/>
    <property type="evidence" value="ECO:0007669"/>
    <property type="project" value="UniProtKB-KW"/>
</dbReference>
<feature type="domain" description="Protein kinase" evidence="7">
    <location>
        <begin position="23"/>
        <end position="237"/>
    </location>
</feature>
<dbReference type="RefSeq" id="WP_382395045.1">
    <property type="nucleotide sequence ID" value="NZ_JBHTCQ010000002.1"/>
</dbReference>
<dbReference type="PROSITE" id="PS00109">
    <property type="entry name" value="PROTEIN_KINASE_TYR"/>
    <property type="match status" value="1"/>
</dbReference>